<dbReference type="PANTHER" id="PTHR30194:SF3">
    <property type="entry name" value="CROSSOVER JUNCTION ENDODEOXYRIBONUCLEASE RUVC"/>
    <property type="match status" value="1"/>
</dbReference>
<dbReference type="EMBL" id="FQWY01000021">
    <property type="protein sequence ID" value="SHG98588.1"/>
    <property type="molecule type" value="Genomic_DNA"/>
</dbReference>
<dbReference type="CDD" id="cd16962">
    <property type="entry name" value="RuvC"/>
    <property type="match status" value="1"/>
</dbReference>
<evidence type="ECO:0000256" key="2">
    <source>
        <dbReference type="ARBA" id="ARBA00022490"/>
    </source>
</evidence>
<keyword evidence="9 13" id="KW-0238">DNA-binding</keyword>
<proteinExistence type="inferred from homology"/>
<evidence type="ECO:0000256" key="6">
    <source>
        <dbReference type="ARBA" id="ARBA00022763"/>
    </source>
</evidence>
<keyword evidence="6 13" id="KW-0227">DNA damage</keyword>
<evidence type="ECO:0000256" key="11">
    <source>
        <dbReference type="ARBA" id="ARBA00023204"/>
    </source>
</evidence>
<comment type="catalytic activity">
    <reaction evidence="12 13">
        <text>Endonucleolytic cleavage at a junction such as a reciprocal single-stranded crossover between two homologous DNA duplexes (Holliday junction).</text>
        <dbReference type="EC" id="3.1.21.10"/>
    </reaction>
</comment>
<comment type="subunit">
    <text evidence="13">Homodimer which binds Holliday junction (HJ) DNA. The HJ becomes 2-fold symmetrical on binding to RuvC with unstacked arms; it has a different conformation from HJ DNA in complex with RuvA. In the full resolvosome a probable DNA-RuvA(4)-RuvB(12)-RuvC(2) complex forms which resolves the HJ.</text>
</comment>
<dbReference type="GO" id="GO:0048476">
    <property type="term" value="C:Holliday junction resolvase complex"/>
    <property type="evidence" value="ECO:0007669"/>
    <property type="project" value="UniProtKB-UniRule"/>
</dbReference>
<reference evidence="16" key="1">
    <citation type="submission" date="2016-11" db="EMBL/GenBank/DDBJ databases">
        <authorList>
            <person name="Varghese N."/>
            <person name="Submissions S."/>
        </authorList>
    </citation>
    <scope>NUCLEOTIDE SEQUENCE [LARGE SCALE GENOMIC DNA]</scope>
    <source>
        <strain evidence="16">DSM 11003</strain>
    </source>
</reference>
<protein>
    <recommendedName>
        <fullName evidence="13 14">Crossover junction endodeoxyribonuclease RuvC</fullName>
        <ecNumber evidence="13 14">3.1.21.10</ecNumber>
    </recommendedName>
    <alternativeName>
        <fullName evidence="13">Holliday junction nuclease RuvC</fullName>
    </alternativeName>
    <alternativeName>
        <fullName evidence="13">Holliday junction resolvase RuvC</fullName>
    </alternativeName>
</protein>
<dbReference type="NCBIfam" id="TIGR00228">
    <property type="entry name" value="ruvC"/>
    <property type="match status" value="1"/>
</dbReference>
<dbReference type="NCBIfam" id="NF000711">
    <property type="entry name" value="PRK00039.2-1"/>
    <property type="match status" value="1"/>
</dbReference>
<dbReference type="Proteomes" id="UP000242329">
    <property type="component" value="Unassembled WGS sequence"/>
</dbReference>
<feature type="binding site" evidence="13">
    <location>
        <position position="140"/>
    </location>
    <ligand>
        <name>Mg(2+)</name>
        <dbReference type="ChEBI" id="CHEBI:18420"/>
        <label>1</label>
    </ligand>
</feature>
<keyword evidence="3 13" id="KW-0540">Nuclease</keyword>
<feature type="binding site" evidence="13">
    <location>
        <position position="67"/>
    </location>
    <ligand>
        <name>Mg(2+)</name>
        <dbReference type="ChEBI" id="CHEBI:18420"/>
        <label>2</label>
    </ligand>
</feature>
<keyword evidence="5 13" id="KW-0255">Endonuclease</keyword>
<dbReference type="Gene3D" id="3.30.420.10">
    <property type="entry name" value="Ribonuclease H-like superfamily/Ribonuclease H"/>
    <property type="match status" value="1"/>
</dbReference>
<dbReference type="GO" id="GO:0006310">
    <property type="term" value="P:DNA recombination"/>
    <property type="evidence" value="ECO:0007669"/>
    <property type="project" value="UniProtKB-UniRule"/>
</dbReference>
<evidence type="ECO:0000256" key="12">
    <source>
        <dbReference type="ARBA" id="ARBA00029354"/>
    </source>
</evidence>
<comment type="subcellular location">
    <subcellularLocation>
        <location evidence="13">Cytoplasm</location>
    </subcellularLocation>
</comment>
<dbReference type="InterPro" id="IPR012337">
    <property type="entry name" value="RNaseH-like_sf"/>
</dbReference>
<dbReference type="PRINTS" id="PR00696">
    <property type="entry name" value="RSOLVASERUVC"/>
</dbReference>
<keyword evidence="2 13" id="KW-0963">Cytoplasm</keyword>
<evidence type="ECO:0000313" key="15">
    <source>
        <dbReference type="EMBL" id="SHG98588.1"/>
    </source>
</evidence>
<comment type="function">
    <text evidence="13">The RuvA-RuvB-RuvC complex processes Holliday junction (HJ) DNA during genetic recombination and DNA repair. Endonuclease that resolves HJ intermediates. Cleaves cruciform DNA by making single-stranded nicks across the HJ at symmetrical positions within the homologous arms, yielding a 5'-phosphate and a 3'-hydroxyl group; requires a central core of homology in the junction. The consensus cleavage sequence is 5'-(A/T)TT(C/G)-3'. Cleavage occurs on the 3'-side of the TT dinucleotide at the point of strand exchange. HJ branch migration catalyzed by RuvA-RuvB allows RuvC to scan DNA until it finds its consensus sequence, where it cleaves and resolves the cruciform DNA.</text>
</comment>
<dbReference type="InterPro" id="IPR020563">
    <property type="entry name" value="X-over_junc_endoDNase_Mg_BS"/>
</dbReference>
<dbReference type="InterPro" id="IPR002176">
    <property type="entry name" value="X-over_junc_endoDNase_RuvC"/>
</dbReference>
<gene>
    <name evidence="13" type="primary">ruvC</name>
    <name evidence="15" type="ORF">SAMN02745221_01414</name>
</gene>
<feature type="binding site" evidence="13">
    <location>
        <position position="7"/>
    </location>
    <ligand>
        <name>Mg(2+)</name>
        <dbReference type="ChEBI" id="CHEBI:18420"/>
        <label>1</label>
    </ligand>
</feature>
<keyword evidence="7 13" id="KW-0378">Hydrolase</keyword>
<sequence length="160" mass="17381">MLILGIDPGTAITGYGLVDTRRGREVLITYGVITTPAEMEMPLRLFKIQSELSAIINEFKPEAAAVEDIFYHRNAKTVITVAQARGVALCTLAASGIKTAEYTPLQVKQAVVGYGGADKKQVQSMVKYILKLDHIPRPDDAADALAVAICHAHNLRHINI</sequence>
<keyword evidence="11 13" id="KW-0234">DNA repair</keyword>
<dbReference type="Pfam" id="PF02075">
    <property type="entry name" value="RuvC"/>
    <property type="match status" value="1"/>
</dbReference>
<evidence type="ECO:0000256" key="4">
    <source>
        <dbReference type="ARBA" id="ARBA00022723"/>
    </source>
</evidence>
<evidence type="ECO:0000256" key="1">
    <source>
        <dbReference type="ARBA" id="ARBA00009518"/>
    </source>
</evidence>
<dbReference type="OrthoDB" id="9805499at2"/>
<dbReference type="PROSITE" id="PS01321">
    <property type="entry name" value="RUVC"/>
    <property type="match status" value="1"/>
</dbReference>
<dbReference type="RefSeq" id="WP_073092065.1">
    <property type="nucleotide sequence ID" value="NZ_FQWY01000021.1"/>
</dbReference>
<dbReference type="GO" id="GO:0006281">
    <property type="term" value="P:DNA repair"/>
    <property type="evidence" value="ECO:0007669"/>
    <property type="project" value="UniProtKB-UniRule"/>
</dbReference>
<evidence type="ECO:0000256" key="5">
    <source>
        <dbReference type="ARBA" id="ARBA00022759"/>
    </source>
</evidence>
<accession>A0A1M5P9Z6</accession>
<dbReference type="GO" id="GO:0003677">
    <property type="term" value="F:DNA binding"/>
    <property type="evidence" value="ECO:0007669"/>
    <property type="project" value="UniProtKB-KW"/>
</dbReference>
<evidence type="ECO:0000256" key="7">
    <source>
        <dbReference type="ARBA" id="ARBA00022801"/>
    </source>
</evidence>
<dbReference type="GO" id="GO:0000287">
    <property type="term" value="F:magnesium ion binding"/>
    <property type="evidence" value="ECO:0007669"/>
    <property type="project" value="UniProtKB-UniRule"/>
</dbReference>
<dbReference type="PANTHER" id="PTHR30194">
    <property type="entry name" value="CROSSOVER JUNCTION ENDODEOXYRIBONUCLEASE RUVC"/>
    <property type="match status" value="1"/>
</dbReference>
<dbReference type="SUPFAM" id="SSF53098">
    <property type="entry name" value="Ribonuclease H-like"/>
    <property type="match status" value="1"/>
</dbReference>
<dbReference type="GO" id="GO:0005737">
    <property type="term" value="C:cytoplasm"/>
    <property type="evidence" value="ECO:0007669"/>
    <property type="project" value="UniProtKB-SubCell"/>
</dbReference>
<keyword evidence="10 13" id="KW-0233">DNA recombination</keyword>
<evidence type="ECO:0000313" key="16">
    <source>
        <dbReference type="Proteomes" id="UP000242329"/>
    </source>
</evidence>
<dbReference type="HAMAP" id="MF_00034">
    <property type="entry name" value="RuvC"/>
    <property type="match status" value="1"/>
</dbReference>
<evidence type="ECO:0000256" key="9">
    <source>
        <dbReference type="ARBA" id="ARBA00023125"/>
    </source>
</evidence>
<evidence type="ECO:0000256" key="10">
    <source>
        <dbReference type="ARBA" id="ARBA00023172"/>
    </source>
</evidence>
<keyword evidence="16" id="KW-1185">Reference proteome</keyword>
<dbReference type="GO" id="GO:0008821">
    <property type="term" value="F:crossover junction DNA endonuclease activity"/>
    <property type="evidence" value="ECO:0007669"/>
    <property type="project" value="UniProtKB-UniRule"/>
</dbReference>
<dbReference type="STRING" id="1123382.SAMN02745221_01414"/>
<evidence type="ECO:0000256" key="3">
    <source>
        <dbReference type="ARBA" id="ARBA00022722"/>
    </source>
</evidence>
<dbReference type="AlphaFoldDB" id="A0A1M5P9Z6"/>
<dbReference type="InterPro" id="IPR036397">
    <property type="entry name" value="RNaseH_sf"/>
</dbReference>
<organism evidence="15 16">
    <name type="scientific">Thermosyntropha lipolytica DSM 11003</name>
    <dbReference type="NCBI Taxonomy" id="1123382"/>
    <lineage>
        <taxon>Bacteria</taxon>
        <taxon>Bacillati</taxon>
        <taxon>Bacillota</taxon>
        <taxon>Clostridia</taxon>
        <taxon>Eubacteriales</taxon>
        <taxon>Syntrophomonadaceae</taxon>
        <taxon>Thermosyntropha</taxon>
    </lineage>
</organism>
<keyword evidence="8 13" id="KW-0460">Magnesium</keyword>
<comment type="similarity">
    <text evidence="1 13">Belongs to the RuvC family.</text>
</comment>
<dbReference type="EC" id="3.1.21.10" evidence="13 14"/>
<evidence type="ECO:0000256" key="14">
    <source>
        <dbReference type="NCBIfam" id="TIGR00228"/>
    </source>
</evidence>
<dbReference type="FunFam" id="3.30.420.10:FF:000002">
    <property type="entry name" value="Crossover junction endodeoxyribonuclease RuvC"/>
    <property type="match status" value="1"/>
</dbReference>
<keyword evidence="4 13" id="KW-0479">Metal-binding</keyword>
<feature type="active site" evidence="13">
    <location>
        <position position="67"/>
    </location>
</feature>
<feature type="active site" evidence="13">
    <location>
        <position position="7"/>
    </location>
</feature>
<evidence type="ECO:0000256" key="8">
    <source>
        <dbReference type="ARBA" id="ARBA00022842"/>
    </source>
</evidence>
<comment type="cofactor">
    <cofactor evidence="13">
        <name>Mg(2+)</name>
        <dbReference type="ChEBI" id="CHEBI:18420"/>
    </cofactor>
    <text evidence="13">Binds 2 Mg(2+) ion per subunit.</text>
</comment>
<feature type="active site" evidence="13">
    <location>
        <position position="140"/>
    </location>
</feature>
<evidence type="ECO:0000256" key="13">
    <source>
        <dbReference type="HAMAP-Rule" id="MF_00034"/>
    </source>
</evidence>
<name>A0A1M5P9Z6_9FIRM</name>